<feature type="binding site" evidence="6">
    <location>
        <position position="299"/>
    </location>
    <ligand>
        <name>Mg(2+)</name>
        <dbReference type="ChEBI" id="CHEBI:18420"/>
    </ligand>
</feature>
<proteinExistence type="predicted"/>
<dbReference type="GO" id="GO:0003924">
    <property type="term" value="F:GTPase activity"/>
    <property type="evidence" value="ECO:0007669"/>
    <property type="project" value="InterPro"/>
</dbReference>
<dbReference type="SMART" id="SM00275">
    <property type="entry name" value="G_alpha"/>
    <property type="match status" value="1"/>
</dbReference>
<protein>
    <recommendedName>
        <fullName evidence="10">G-alpha-domain-containing protein</fullName>
    </recommendedName>
</protein>
<dbReference type="FunFam" id="3.40.50.300:FF:000692">
    <property type="entry name" value="Guanine nucleotide-binding protein subunit alpha"/>
    <property type="match status" value="1"/>
</dbReference>
<dbReference type="InterPro" id="IPR011025">
    <property type="entry name" value="GproteinA_insert"/>
</dbReference>
<dbReference type="Gene3D" id="1.10.400.10">
    <property type="entry name" value="GI Alpha 1, domain 2-like"/>
    <property type="match status" value="1"/>
</dbReference>
<evidence type="ECO:0008006" key="10">
    <source>
        <dbReference type="Google" id="ProtNLM"/>
    </source>
</evidence>
<dbReference type="GO" id="GO:0001664">
    <property type="term" value="F:G protein-coupled receptor binding"/>
    <property type="evidence" value="ECO:0007669"/>
    <property type="project" value="TreeGrafter"/>
</dbReference>
<feature type="compositionally biased region" description="Basic and acidic residues" evidence="7">
    <location>
        <begin position="24"/>
        <end position="35"/>
    </location>
</feature>
<evidence type="ECO:0000313" key="8">
    <source>
        <dbReference type="EMBL" id="KAF5316403.1"/>
    </source>
</evidence>
<dbReference type="GO" id="GO:0005834">
    <property type="term" value="C:heterotrimeric G-protein complex"/>
    <property type="evidence" value="ECO:0007669"/>
    <property type="project" value="TreeGrafter"/>
</dbReference>
<feature type="compositionally biased region" description="Basic and acidic residues" evidence="7">
    <location>
        <begin position="122"/>
        <end position="134"/>
    </location>
</feature>
<dbReference type="AlphaFoldDB" id="A0A8H5B5H0"/>
<sequence>MQSTSGASDDPFDQFLKPPANETVTDRRERLRREADAKAVSEAINAQLRKERTQMKKSAVKILLLGQAESGKSTTLKNFRLMFARDSWDAERASWRAVIHLNIIRSVITIIKALQAELDGDPVLRPDTPDERRPNSPAMTESNTHDDPSSVLVSSSLLEKHARLKTRLPALKRAFHELQIRLGEGAYEEFEGDASKSTGEGRQSRSGGRTEFCVRRLQEALASAEEASRAQTDTPTEVLLGSLDDILAIWNDEESKVILKKRHVRLQEMVPAFLNDLGRIVQRTYTPTDNDVIRSRLRTVGVQEYRINVDGSSGNVGVNQGRDWLIYDVGGSRTMRQAWVPYFDDVQAIIFLAPISCFDERLAEDSSVNRLEDSFILWRQICSSRLLSNASLILFLNKCDLLRKKLKAGARVERYLPSFAGRSNDLGTVVKYLREKFRISSKDHSPMTRPCYIYPTSVIDTEATAATVSAVKDGILRDYLRFVDLV</sequence>
<organism evidence="8 9">
    <name type="scientific">Psilocybe cf. subviscida</name>
    <dbReference type="NCBI Taxonomy" id="2480587"/>
    <lineage>
        <taxon>Eukaryota</taxon>
        <taxon>Fungi</taxon>
        <taxon>Dikarya</taxon>
        <taxon>Basidiomycota</taxon>
        <taxon>Agaricomycotina</taxon>
        <taxon>Agaricomycetes</taxon>
        <taxon>Agaricomycetidae</taxon>
        <taxon>Agaricales</taxon>
        <taxon>Agaricineae</taxon>
        <taxon>Strophariaceae</taxon>
        <taxon>Psilocybe</taxon>
    </lineage>
</organism>
<dbReference type="InterPro" id="IPR001019">
    <property type="entry name" value="Gprotein_alpha_su"/>
</dbReference>
<dbReference type="GO" id="GO:0005525">
    <property type="term" value="F:GTP binding"/>
    <property type="evidence" value="ECO:0007669"/>
    <property type="project" value="UniProtKB-KW"/>
</dbReference>
<keyword evidence="3 5" id="KW-0342">GTP-binding</keyword>
<dbReference type="PROSITE" id="PS51882">
    <property type="entry name" value="G_ALPHA"/>
    <property type="match status" value="1"/>
</dbReference>
<dbReference type="OrthoDB" id="5817230at2759"/>
<keyword evidence="2 5" id="KW-0547">Nucleotide-binding</keyword>
<evidence type="ECO:0000313" key="9">
    <source>
        <dbReference type="Proteomes" id="UP000567179"/>
    </source>
</evidence>
<accession>A0A8H5B5H0</accession>
<dbReference type="PRINTS" id="PR00318">
    <property type="entry name" value="GPROTEINA"/>
</dbReference>
<feature type="compositionally biased region" description="Polar residues" evidence="7">
    <location>
        <begin position="195"/>
        <end position="207"/>
    </location>
</feature>
<gene>
    <name evidence="8" type="ORF">D9619_006890</name>
</gene>
<feature type="binding site" evidence="5">
    <location>
        <begin position="397"/>
        <end position="400"/>
    </location>
    <ligand>
        <name>GTP</name>
        <dbReference type="ChEBI" id="CHEBI:37565"/>
    </ligand>
</feature>
<feature type="region of interest" description="Disordered" evidence="7">
    <location>
        <begin position="120"/>
        <end position="151"/>
    </location>
</feature>
<comment type="caution">
    <text evidence="8">The sequence shown here is derived from an EMBL/GenBank/DDBJ whole genome shotgun (WGS) entry which is preliminary data.</text>
</comment>
<dbReference type="Gene3D" id="3.40.50.300">
    <property type="entry name" value="P-loop containing nucleotide triphosphate hydrolases"/>
    <property type="match status" value="2"/>
</dbReference>
<feature type="region of interest" description="Disordered" evidence="7">
    <location>
        <begin position="1"/>
        <end position="35"/>
    </location>
</feature>
<dbReference type="EMBL" id="JAACJJ010000042">
    <property type="protein sequence ID" value="KAF5316403.1"/>
    <property type="molecule type" value="Genomic_DNA"/>
</dbReference>
<dbReference type="GO" id="GO:0046872">
    <property type="term" value="F:metal ion binding"/>
    <property type="evidence" value="ECO:0007669"/>
    <property type="project" value="UniProtKB-KW"/>
</dbReference>
<keyword evidence="4" id="KW-0807">Transducer</keyword>
<evidence type="ECO:0000256" key="1">
    <source>
        <dbReference type="ARBA" id="ARBA00022723"/>
    </source>
</evidence>
<dbReference type="SUPFAM" id="SSF47895">
    <property type="entry name" value="Transducin (alpha subunit), insertion domain"/>
    <property type="match status" value="1"/>
</dbReference>
<keyword evidence="9" id="KW-1185">Reference proteome</keyword>
<reference evidence="8 9" key="1">
    <citation type="journal article" date="2020" name="ISME J.">
        <title>Uncovering the hidden diversity of litter-decomposition mechanisms in mushroom-forming fungi.</title>
        <authorList>
            <person name="Floudas D."/>
            <person name="Bentzer J."/>
            <person name="Ahren D."/>
            <person name="Johansson T."/>
            <person name="Persson P."/>
            <person name="Tunlid A."/>
        </authorList>
    </citation>
    <scope>NUCLEOTIDE SEQUENCE [LARGE SCALE GENOMIC DNA]</scope>
    <source>
        <strain evidence="8 9">CBS 101986</strain>
    </source>
</reference>
<dbReference type="Proteomes" id="UP000567179">
    <property type="component" value="Unassembled WGS sequence"/>
</dbReference>
<feature type="region of interest" description="Disordered" evidence="7">
    <location>
        <begin position="189"/>
        <end position="209"/>
    </location>
</feature>
<evidence type="ECO:0000256" key="5">
    <source>
        <dbReference type="PIRSR" id="PIRSR601019-1"/>
    </source>
</evidence>
<dbReference type="InterPro" id="IPR027417">
    <property type="entry name" value="P-loop_NTPase"/>
</dbReference>
<dbReference type="GO" id="GO:0005737">
    <property type="term" value="C:cytoplasm"/>
    <property type="evidence" value="ECO:0007669"/>
    <property type="project" value="TreeGrafter"/>
</dbReference>
<dbReference type="GO" id="GO:0007188">
    <property type="term" value="P:adenylate cyclase-modulating G protein-coupled receptor signaling pathway"/>
    <property type="evidence" value="ECO:0007669"/>
    <property type="project" value="TreeGrafter"/>
</dbReference>
<evidence type="ECO:0000256" key="3">
    <source>
        <dbReference type="ARBA" id="ARBA00023134"/>
    </source>
</evidence>
<dbReference type="GO" id="GO:0031683">
    <property type="term" value="F:G-protein beta/gamma-subunit complex binding"/>
    <property type="evidence" value="ECO:0007669"/>
    <property type="project" value="InterPro"/>
</dbReference>
<evidence type="ECO:0000256" key="7">
    <source>
        <dbReference type="SAM" id="MobiDB-lite"/>
    </source>
</evidence>
<evidence type="ECO:0000256" key="4">
    <source>
        <dbReference type="ARBA" id="ARBA00023224"/>
    </source>
</evidence>
<keyword evidence="6" id="KW-0460">Magnesium</keyword>
<keyword evidence="1 6" id="KW-0479">Metal-binding</keyword>
<dbReference type="PANTHER" id="PTHR10218">
    <property type="entry name" value="GTP-BINDING PROTEIN ALPHA SUBUNIT"/>
    <property type="match status" value="1"/>
</dbReference>
<name>A0A8H5B5H0_9AGAR</name>
<evidence type="ECO:0000256" key="6">
    <source>
        <dbReference type="PIRSR" id="PIRSR601019-2"/>
    </source>
</evidence>
<dbReference type="SUPFAM" id="SSF52540">
    <property type="entry name" value="P-loop containing nucleoside triphosphate hydrolases"/>
    <property type="match status" value="1"/>
</dbReference>
<dbReference type="PANTHER" id="PTHR10218:SF360">
    <property type="entry name" value="GUANINE NUCLEOTIDE-BINDING PROTEIN SUBUNIT ALPHA HOMOLOG"/>
    <property type="match status" value="1"/>
</dbReference>
<evidence type="ECO:0000256" key="2">
    <source>
        <dbReference type="ARBA" id="ARBA00022741"/>
    </source>
</evidence>
<dbReference type="Pfam" id="PF00503">
    <property type="entry name" value="G-alpha"/>
    <property type="match status" value="1"/>
</dbReference>